<protein>
    <recommendedName>
        <fullName evidence="3">DNA packaging protein</fullName>
    </recommendedName>
</protein>
<evidence type="ECO:0000313" key="2">
    <source>
        <dbReference type="Proteomes" id="UP000075288"/>
    </source>
</evidence>
<dbReference type="Gene3D" id="1.10.3230.30">
    <property type="entry name" value="Phage gp6-like head-tail connector protein"/>
    <property type="match status" value="1"/>
</dbReference>
<sequence>MADVDISNIKQALRIDTDADDELLKALYSAASDYIKGAIGDDVEGFYDNNPRFNLAVLMLTDHYYKTRSATSEKTLQEVPFGVTSLILALKGEYYVLQDNRAAE</sequence>
<dbReference type="InterPro" id="IPR021146">
    <property type="entry name" value="Phage_gp6-like_head-tail"/>
</dbReference>
<dbReference type="RefSeq" id="WP_061566337.1">
    <property type="nucleotide sequence ID" value="NZ_LQYG01000024.1"/>
</dbReference>
<proteinExistence type="predicted"/>
<gene>
    <name evidence="1" type="ORF">B4098_3384</name>
</gene>
<accession>A0A150K5T5</accession>
<dbReference type="InterPro" id="IPR006450">
    <property type="entry name" value="Phage_HK97_gp6-like"/>
</dbReference>
<organism evidence="1 2">
    <name type="scientific">Heyndrickxia coagulans</name>
    <name type="common">Weizmannia coagulans</name>
    <dbReference type="NCBI Taxonomy" id="1398"/>
    <lineage>
        <taxon>Bacteria</taxon>
        <taxon>Bacillati</taxon>
        <taxon>Bacillota</taxon>
        <taxon>Bacilli</taxon>
        <taxon>Bacillales</taxon>
        <taxon>Bacillaceae</taxon>
        <taxon>Heyndrickxia</taxon>
    </lineage>
</organism>
<dbReference type="Proteomes" id="UP000075288">
    <property type="component" value="Unassembled WGS sequence"/>
</dbReference>
<dbReference type="AlphaFoldDB" id="A0A150K5T5"/>
<reference evidence="1 2" key="1">
    <citation type="submission" date="2016-01" db="EMBL/GenBank/DDBJ databases">
        <title>Genome Sequences of Twelve Sporeforming Bacillus Species Isolated from Foods.</title>
        <authorList>
            <person name="Berendsen E.M."/>
            <person name="Wells-Bennik M.H."/>
            <person name="Krawcyk A.O."/>
            <person name="De Jong A."/>
            <person name="Holsappel S."/>
            <person name="Eijlander R.T."/>
            <person name="Kuipers O.P."/>
        </authorList>
    </citation>
    <scope>NUCLEOTIDE SEQUENCE [LARGE SCALE GENOMIC DNA]</scope>
    <source>
        <strain evidence="1 2">B4098</strain>
    </source>
</reference>
<dbReference type="PATRIC" id="fig|1398.26.peg.1813"/>
<name>A0A150K5T5_HEYCO</name>
<evidence type="ECO:0000313" key="1">
    <source>
        <dbReference type="EMBL" id="KYC64691.1"/>
    </source>
</evidence>
<dbReference type="Pfam" id="PF05135">
    <property type="entry name" value="Phage_connect_1"/>
    <property type="match status" value="1"/>
</dbReference>
<evidence type="ECO:0008006" key="3">
    <source>
        <dbReference type="Google" id="ProtNLM"/>
    </source>
</evidence>
<comment type="caution">
    <text evidence="1">The sequence shown here is derived from an EMBL/GenBank/DDBJ whole genome shotgun (WGS) entry which is preliminary data.</text>
</comment>
<dbReference type="NCBIfam" id="TIGR01560">
    <property type="entry name" value="put_DNA_pack"/>
    <property type="match status" value="1"/>
</dbReference>
<dbReference type="EMBL" id="LQYG01000024">
    <property type="protein sequence ID" value="KYC64691.1"/>
    <property type="molecule type" value="Genomic_DNA"/>
</dbReference>
<dbReference type="CDD" id="cd08054">
    <property type="entry name" value="gp6"/>
    <property type="match status" value="1"/>
</dbReference>